<sequence length="320" mass="34411">MELRRLGRSDILVPPLCFGGNVFGWTADEATSFRLLDGLVEAGFTFIDTADVYSRWAPGNQGGESEAIIGRWMKARGNRDKLIIATKVGSDMGLGRVSLAPDYIRSAVEASLTRLQTDRIDLYQSHWDDPDTPFEEVLGAYDELIRAGKVRLIGASNLTPARLFEALAVAAREKLPRYETLQPEYNLCERAGFEAELEPLCRGNGLGVITYFSLAAGFLTGKYRSAADAGKSPRGEEVVGKYLNPRGLAILAALDQVSAAHEASPAQVALAWVMARPSVTAAIASASKPEQLGDLLAAAHLTLSGSEIAALDAASRWKDA</sequence>
<dbReference type="InterPro" id="IPR036812">
    <property type="entry name" value="NAD(P)_OxRdtase_dom_sf"/>
</dbReference>
<protein>
    <submittedName>
        <fullName evidence="2">Aldo/keto reductase</fullName>
    </submittedName>
</protein>
<evidence type="ECO:0000313" key="3">
    <source>
        <dbReference type="Proteomes" id="UP001166585"/>
    </source>
</evidence>
<name>A0ABS5RB15_9HYPH</name>
<dbReference type="EMBL" id="JAHCQH010000018">
    <property type="protein sequence ID" value="MBS9478307.1"/>
    <property type="molecule type" value="Genomic_DNA"/>
</dbReference>
<dbReference type="Gene3D" id="3.20.20.100">
    <property type="entry name" value="NADP-dependent oxidoreductase domain"/>
    <property type="match status" value="1"/>
</dbReference>
<keyword evidence="3" id="KW-1185">Reference proteome</keyword>
<dbReference type="InterPro" id="IPR023210">
    <property type="entry name" value="NADP_OxRdtase_dom"/>
</dbReference>
<accession>A0ABS5RB15</accession>
<dbReference type="Proteomes" id="UP001166585">
    <property type="component" value="Unassembled WGS sequence"/>
</dbReference>
<evidence type="ECO:0000259" key="1">
    <source>
        <dbReference type="Pfam" id="PF00248"/>
    </source>
</evidence>
<proteinExistence type="predicted"/>
<feature type="domain" description="NADP-dependent oxidoreductase" evidence="1">
    <location>
        <begin position="15"/>
        <end position="315"/>
    </location>
</feature>
<dbReference type="Pfam" id="PF00248">
    <property type="entry name" value="Aldo_ket_red"/>
    <property type="match status" value="1"/>
</dbReference>
<evidence type="ECO:0000313" key="2">
    <source>
        <dbReference type="EMBL" id="MBS9478307.1"/>
    </source>
</evidence>
<comment type="caution">
    <text evidence="2">The sequence shown here is derived from an EMBL/GenBank/DDBJ whole genome shotgun (WGS) entry which is preliminary data.</text>
</comment>
<dbReference type="PANTHER" id="PTHR43364:SF6">
    <property type="entry name" value="OXIDOREDUCTASE-RELATED"/>
    <property type="match status" value="1"/>
</dbReference>
<dbReference type="SUPFAM" id="SSF51430">
    <property type="entry name" value="NAD(P)-linked oxidoreductase"/>
    <property type="match status" value="1"/>
</dbReference>
<dbReference type="PANTHER" id="PTHR43364">
    <property type="entry name" value="NADH-SPECIFIC METHYLGLYOXAL REDUCTASE-RELATED"/>
    <property type="match status" value="1"/>
</dbReference>
<gene>
    <name evidence="2" type="ORF">KIP89_14425</name>
</gene>
<organism evidence="2 3">
    <name type="scientific">Ancylobacter radicis</name>
    <dbReference type="NCBI Taxonomy" id="2836179"/>
    <lineage>
        <taxon>Bacteria</taxon>
        <taxon>Pseudomonadati</taxon>
        <taxon>Pseudomonadota</taxon>
        <taxon>Alphaproteobacteria</taxon>
        <taxon>Hyphomicrobiales</taxon>
        <taxon>Xanthobacteraceae</taxon>
        <taxon>Ancylobacter</taxon>
    </lineage>
</organism>
<reference evidence="2" key="1">
    <citation type="submission" date="2021-05" db="EMBL/GenBank/DDBJ databases">
        <authorList>
            <person name="Sun Q."/>
            <person name="Inoue M."/>
        </authorList>
    </citation>
    <scope>NUCLEOTIDE SEQUENCE</scope>
    <source>
        <strain evidence="2">VKM B-3255</strain>
    </source>
</reference>
<dbReference type="RefSeq" id="WP_213756198.1">
    <property type="nucleotide sequence ID" value="NZ_JAHCQH010000018.1"/>
</dbReference>
<dbReference type="CDD" id="cd19081">
    <property type="entry name" value="AKR_AKR9C1"/>
    <property type="match status" value="1"/>
</dbReference>
<dbReference type="InterPro" id="IPR050523">
    <property type="entry name" value="AKR_Detox_Biosynth"/>
</dbReference>